<keyword evidence="10" id="KW-0648">Protein biosynthesis</keyword>
<dbReference type="OrthoDB" id="438179at2759"/>
<dbReference type="EC" id="6.1.1.16" evidence="3"/>
<evidence type="ECO:0000256" key="6">
    <source>
        <dbReference type="ARBA" id="ARBA00022723"/>
    </source>
</evidence>
<dbReference type="GO" id="GO:0006423">
    <property type="term" value="P:cysteinyl-tRNA aminoacylation"/>
    <property type="evidence" value="ECO:0007669"/>
    <property type="project" value="InterPro"/>
</dbReference>
<keyword evidence="8" id="KW-0862">Zinc</keyword>
<organism evidence="15 16">
    <name type="scientific">Phytophthora pseudosyringae</name>
    <dbReference type="NCBI Taxonomy" id="221518"/>
    <lineage>
        <taxon>Eukaryota</taxon>
        <taxon>Sar</taxon>
        <taxon>Stramenopiles</taxon>
        <taxon>Oomycota</taxon>
        <taxon>Peronosporomycetes</taxon>
        <taxon>Peronosporales</taxon>
        <taxon>Peronosporaceae</taxon>
        <taxon>Phytophthora</taxon>
    </lineage>
</organism>
<keyword evidence="11" id="KW-0030">Aminoacyl-tRNA synthetase</keyword>
<reference evidence="15" key="1">
    <citation type="submission" date="2021-02" db="EMBL/GenBank/DDBJ databases">
        <authorList>
            <person name="Palmer J.M."/>
        </authorList>
    </citation>
    <scope>NUCLEOTIDE SEQUENCE</scope>
    <source>
        <strain evidence="15">SCRP734</strain>
    </source>
</reference>
<dbReference type="AlphaFoldDB" id="A0A8T1VGN3"/>
<dbReference type="GO" id="GO:0004817">
    <property type="term" value="F:cysteine-tRNA ligase activity"/>
    <property type="evidence" value="ECO:0007669"/>
    <property type="project" value="UniProtKB-EC"/>
</dbReference>
<evidence type="ECO:0000313" key="16">
    <source>
        <dbReference type="Proteomes" id="UP000694044"/>
    </source>
</evidence>
<dbReference type="Pfam" id="PF01406">
    <property type="entry name" value="tRNA-synt_1e"/>
    <property type="match status" value="1"/>
</dbReference>
<accession>A0A8T1VGN3</accession>
<dbReference type="HAMAP" id="MF_00041">
    <property type="entry name" value="Cys_tRNA_synth"/>
    <property type="match status" value="1"/>
</dbReference>
<evidence type="ECO:0000313" key="15">
    <source>
        <dbReference type="EMBL" id="KAG7380412.1"/>
    </source>
</evidence>
<keyword evidence="5 15" id="KW-0436">Ligase</keyword>
<evidence type="ECO:0000259" key="14">
    <source>
        <dbReference type="SMART" id="SM00840"/>
    </source>
</evidence>
<dbReference type="InterPro" id="IPR032678">
    <property type="entry name" value="tRNA-synt_1_cat_dom"/>
</dbReference>
<comment type="similarity">
    <text evidence="2">Belongs to the class-I aminoacyl-tRNA synthetase family.</text>
</comment>
<comment type="caution">
    <text evidence="15">The sequence shown here is derived from an EMBL/GenBank/DDBJ whole genome shotgun (WGS) entry which is preliminary data.</text>
</comment>
<dbReference type="GO" id="GO:0005524">
    <property type="term" value="F:ATP binding"/>
    <property type="evidence" value="ECO:0007669"/>
    <property type="project" value="UniProtKB-KW"/>
</dbReference>
<keyword evidence="7" id="KW-0547">Nucleotide-binding</keyword>
<dbReference type="GO" id="GO:0005737">
    <property type="term" value="C:cytoplasm"/>
    <property type="evidence" value="ECO:0007669"/>
    <property type="project" value="InterPro"/>
</dbReference>
<name>A0A8T1VGN3_9STRA</name>
<keyword evidence="16" id="KW-1185">Reference proteome</keyword>
<evidence type="ECO:0000256" key="9">
    <source>
        <dbReference type="ARBA" id="ARBA00022840"/>
    </source>
</evidence>
<evidence type="ECO:0000256" key="10">
    <source>
        <dbReference type="ARBA" id="ARBA00022917"/>
    </source>
</evidence>
<evidence type="ECO:0000256" key="13">
    <source>
        <dbReference type="SAM" id="MobiDB-lite"/>
    </source>
</evidence>
<dbReference type="PANTHER" id="PTHR10890:SF3">
    <property type="entry name" value="CYSTEINE--TRNA LIGASE, CYTOPLASMIC"/>
    <property type="match status" value="1"/>
</dbReference>
<dbReference type="FunFam" id="3.40.50.620:FF:000027">
    <property type="entry name" value="Cysteine--tRNA ligase, cytoplasmic"/>
    <property type="match status" value="1"/>
</dbReference>
<feature type="domain" description="Cysteinyl-tRNA synthetase class Ia DALR" evidence="14">
    <location>
        <begin position="434"/>
        <end position="501"/>
    </location>
</feature>
<dbReference type="Proteomes" id="UP000694044">
    <property type="component" value="Unassembled WGS sequence"/>
</dbReference>
<evidence type="ECO:0000256" key="1">
    <source>
        <dbReference type="ARBA" id="ARBA00001947"/>
    </source>
</evidence>
<evidence type="ECO:0000256" key="3">
    <source>
        <dbReference type="ARBA" id="ARBA00012832"/>
    </source>
</evidence>
<keyword evidence="4" id="KW-0963">Cytoplasm</keyword>
<protein>
    <recommendedName>
        <fullName evidence="3">cysteine--tRNA ligase</fullName>
        <ecNumber evidence="3">6.1.1.16</ecNumber>
    </recommendedName>
    <alternativeName>
        <fullName evidence="12">Cysteinyl-tRNA synthetase</fullName>
    </alternativeName>
</protein>
<sequence length="697" mass="78523">MLLLRGLPLAGLSRRRPCSPAPLRALATSPCPPPPTSRDLTVFNALSGQCEPFPRETSATRNVLKWYACGPTVYDKAHLGHARAYVSQDILRRVAERTGGYKVQLVMGVTDVDDKIIRRAKEQNVGFQTLAREQERQFFEDMAELYVKPPSAVTRVSEHVPEIVKYIQGIQRKGFAYEAVDGSGVYFSTQQLGAGYGKLDPRRQTQQDEQMQAEAVAALEDGDVVEEEEEQVKKDPRDFALWKAAKELGEPAWPSPWGRGRPGWHIECSAMTHHVLGEKLDVHTGGVDLRFPHHNNEIAQCEAHNHRPHCGQDGEWCKHFVHFGHLYIRGRKMSKSLKNFISVRDFLEDGHTADHFRLFCLQFKYRANLVYSEDRVRDAEAVADRLRGFFRSVTAYGGDHEVFSSSGDAQQVKSKRCEQPDLELLDALFATRAQVDEALLDDLDTPRALSLVLDLVSRGNTYLLTQRGDTEAPEEVLISLTGYVLEVLDLFGLEGLYTEFSAMMRRRFAASGQTQQQLNDDSVSKDEQEALLRSLVKFRAAVREEALRDPKHPGNARVLALCDTLRNEELPPLGIQIEDLAPGRSVFKLLSSTEREAAQAEAAEADEKVPTKTVNKAAQSLKQKQQEFETLMQVAPLEFFKKSPEFASRFDSFDADGFPTHEDGEPLTKSQHKKLAKKLAKHEKSHTKYWEARNNGQ</sequence>
<evidence type="ECO:0000256" key="7">
    <source>
        <dbReference type="ARBA" id="ARBA00022741"/>
    </source>
</evidence>
<evidence type="ECO:0000256" key="12">
    <source>
        <dbReference type="ARBA" id="ARBA00031499"/>
    </source>
</evidence>
<dbReference type="InterPro" id="IPR015273">
    <property type="entry name" value="Cys-tRNA-synt_Ia_DALR"/>
</dbReference>
<evidence type="ECO:0000256" key="4">
    <source>
        <dbReference type="ARBA" id="ARBA00022490"/>
    </source>
</evidence>
<evidence type="ECO:0000256" key="8">
    <source>
        <dbReference type="ARBA" id="ARBA00022833"/>
    </source>
</evidence>
<comment type="cofactor">
    <cofactor evidence="1">
        <name>Zn(2+)</name>
        <dbReference type="ChEBI" id="CHEBI:29105"/>
    </cofactor>
</comment>
<dbReference type="EMBL" id="JAGDFM010000294">
    <property type="protein sequence ID" value="KAG7380412.1"/>
    <property type="molecule type" value="Genomic_DNA"/>
</dbReference>
<dbReference type="GO" id="GO:0046872">
    <property type="term" value="F:metal ion binding"/>
    <property type="evidence" value="ECO:0007669"/>
    <property type="project" value="UniProtKB-KW"/>
</dbReference>
<dbReference type="InterPro" id="IPR024909">
    <property type="entry name" value="Cys-tRNA/MSH_ligase"/>
</dbReference>
<dbReference type="PANTHER" id="PTHR10890">
    <property type="entry name" value="CYSTEINYL-TRNA SYNTHETASE"/>
    <property type="match status" value="1"/>
</dbReference>
<gene>
    <name evidence="15" type="primary">CARS2</name>
    <name evidence="15" type="ORF">PHYPSEUDO_007233</name>
</gene>
<keyword evidence="9" id="KW-0067">ATP-binding</keyword>
<evidence type="ECO:0000256" key="5">
    <source>
        <dbReference type="ARBA" id="ARBA00022598"/>
    </source>
</evidence>
<dbReference type="SMART" id="SM00840">
    <property type="entry name" value="DALR_2"/>
    <property type="match status" value="1"/>
</dbReference>
<evidence type="ECO:0000256" key="11">
    <source>
        <dbReference type="ARBA" id="ARBA00023146"/>
    </source>
</evidence>
<evidence type="ECO:0000256" key="2">
    <source>
        <dbReference type="ARBA" id="ARBA00005594"/>
    </source>
</evidence>
<feature type="region of interest" description="Disordered" evidence="13">
    <location>
        <begin position="654"/>
        <end position="697"/>
    </location>
</feature>
<feature type="compositionally biased region" description="Basic residues" evidence="13">
    <location>
        <begin position="670"/>
        <end position="685"/>
    </location>
</feature>
<dbReference type="InterPro" id="IPR015803">
    <property type="entry name" value="Cys-tRNA-ligase"/>
</dbReference>
<dbReference type="NCBIfam" id="TIGR00435">
    <property type="entry name" value="cysS"/>
    <property type="match status" value="1"/>
</dbReference>
<dbReference type="CDD" id="cd00672">
    <property type="entry name" value="CysRS_core"/>
    <property type="match status" value="1"/>
</dbReference>
<keyword evidence="6" id="KW-0479">Metal-binding</keyword>
<proteinExistence type="inferred from homology"/>